<dbReference type="Pfam" id="PF00501">
    <property type="entry name" value="AMP-binding"/>
    <property type="match status" value="1"/>
</dbReference>
<organism evidence="5 6">
    <name type="scientific">Candidatus Pseudogracilibacillus intestinigallinarum</name>
    <dbReference type="NCBI Taxonomy" id="2838742"/>
    <lineage>
        <taxon>Bacteria</taxon>
        <taxon>Bacillati</taxon>
        <taxon>Bacillota</taxon>
        <taxon>Bacilli</taxon>
        <taxon>Bacillales</taxon>
        <taxon>Bacillaceae</taxon>
        <taxon>Pseudogracilibacillus</taxon>
    </lineage>
</organism>
<feature type="domain" description="AMP-dependent synthetase/ligase" evidence="3">
    <location>
        <begin position="14"/>
        <end position="374"/>
    </location>
</feature>
<dbReference type="InterPro" id="IPR025110">
    <property type="entry name" value="AMP-bd_C"/>
</dbReference>
<dbReference type="Proteomes" id="UP000823937">
    <property type="component" value="Unassembled WGS sequence"/>
</dbReference>
<sequence>MGEMIFSDPLKLNAIRFGEKEAISYLDRRFTYKQLNDRVNKLAHALQSKGINKGDKVAFMLLNCNELVETMFACSKIGAIFIPINARFVGREIAHIVNNAKAGLLIYDIRFEEEVVRATEWTKTIQHFVSVGTNSSFTKVEYEQWIGEQPSVEPTPVVPLQETDTICYLYTGGTTGLPKGAVRSHRSLYLVSLLFSIEFEIGRNGKGLVVGPLFGAASLAITIPNFFVGNPVHLLERFDPEAVLRGMDEEKTTTTFLAPPMLDAIFSLPEEIKEKYDVSSMESIISVGAPLMTATKEQTLQFFPRIKLNEFYGASEHGGSTNLFPEYMALKDRSVGLPMLGMEVKIVDEAGNEVKQGEVGEIVVKGITLCDGYYENERANEEAFRDGWLGLGDLGKQDEEGFYYLVDRKQDMVLSGAFNVYPAEIEEVLHLHNNVAEAAVIGKSDTKWGEVPVAVIRLKDSKTTTEEDIIHFCRSNMASYKIPHEVIFVEELLPRSLQGKVLKFKLRETFVQ</sequence>
<keyword evidence="2" id="KW-0436">Ligase</keyword>
<dbReference type="InterPro" id="IPR045851">
    <property type="entry name" value="AMP-bd_C_sf"/>
</dbReference>
<evidence type="ECO:0000313" key="5">
    <source>
        <dbReference type="EMBL" id="HIV74750.1"/>
    </source>
</evidence>
<evidence type="ECO:0000259" key="4">
    <source>
        <dbReference type="Pfam" id="PF13193"/>
    </source>
</evidence>
<dbReference type="FunFam" id="3.30.300.30:FF:000008">
    <property type="entry name" value="2,3-dihydroxybenzoate-AMP ligase"/>
    <property type="match status" value="1"/>
</dbReference>
<protein>
    <submittedName>
        <fullName evidence="5">AMP-binding protein</fullName>
    </submittedName>
</protein>
<dbReference type="Pfam" id="PF13193">
    <property type="entry name" value="AMP-binding_C"/>
    <property type="match status" value="1"/>
</dbReference>
<name>A0A9D1PN09_9BACI</name>
<dbReference type="PROSITE" id="PS00455">
    <property type="entry name" value="AMP_BINDING"/>
    <property type="match status" value="1"/>
</dbReference>
<gene>
    <name evidence="5" type="ORF">H9895_06705</name>
</gene>
<dbReference type="Gene3D" id="3.30.300.30">
    <property type="match status" value="1"/>
</dbReference>
<dbReference type="Gene3D" id="3.40.50.12780">
    <property type="entry name" value="N-terminal domain of ligase-like"/>
    <property type="match status" value="1"/>
</dbReference>
<comment type="caution">
    <text evidence="5">The sequence shown here is derived from an EMBL/GenBank/DDBJ whole genome shotgun (WGS) entry which is preliminary data.</text>
</comment>
<evidence type="ECO:0000256" key="1">
    <source>
        <dbReference type="ARBA" id="ARBA00006432"/>
    </source>
</evidence>
<accession>A0A9D1PN09</accession>
<reference evidence="5" key="1">
    <citation type="journal article" date="2021" name="PeerJ">
        <title>Extensive microbial diversity within the chicken gut microbiome revealed by metagenomics and culture.</title>
        <authorList>
            <person name="Gilroy R."/>
            <person name="Ravi A."/>
            <person name="Getino M."/>
            <person name="Pursley I."/>
            <person name="Horton D.L."/>
            <person name="Alikhan N.F."/>
            <person name="Baker D."/>
            <person name="Gharbi K."/>
            <person name="Hall N."/>
            <person name="Watson M."/>
            <person name="Adriaenssens E.M."/>
            <person name="Foster-Nyarko E."/>
            <person name="Jarju S."/>
            <person name="Secka A."/>
            <person name="Antonio M."/>
            <person name="Oren A."/>
            <person name="Chaudhuri R.R."/>
            <person name="La Ragione R."/>
            <person name="Hildebrand F."/>
            <person name="Pallen M.J."/>
        </authorList>
    </citation>
    <scope>NUCLEOTIDE SEQUENCE</scope>
    <source>
        <strain evidence="5">CHK169-2315</strain>
    </source>
</reference>
<dbReference type="InterPro" id="IPR050237">
    <property type="entry name" value="ATP-dep_AMP-bd_enzyme"/>
</dbReference>
<comment type="similarity">
    <text evidence="1">Belongs to the ATP-dependent AMP-binding enzyme family.</text>
</comment>
<evidence type="ECO:0000313" key="6">
    <source>
        <dbReference type="Proteomes" id="UP000823937"/>
    </source>
</evidence>
<dbReference type="PANTHER" id="PTHR43767">
    <property type="entry name" value="LONG-CHAIN-FATTY-ACID--COA LIGASE"/>
    <property type="match status" value="1"/>
</dbReference>
<proteinExistence type="inferred from homology"/>
<evidence type="ECO:0000256" key="2">
    <source>
        <dbReference type="ARBA" id="ARBA00022598"/>
    </source>
</evidence>
<dbReference type="InterPro" id="IPR042099">
    <property type="entry name" value="ANL_N_sf"/>
</dbReference>
<reference evidence="5" key="2">
    <citation type="submission" date="2021-04" db="EMBL/GenBank/DDBJ databases">
        <authorList>
            <person name="Gilroy R."/>
        </authorList>
    </citation>
    <scope>NUCLEOTIDE SEQUENCE</scope>
    <source>
        <strain evidence="5">CHK169-2315</strain>
    </source>
</reference>
<dbReference type="PANTHER" id="PTHR43767:SF1">
    <property type="entry name" value="NONRIBOSOMAL PEPTIDE SYNTHASE PES1 (EUROFUNG)-RELATED"/>
    <property type="match status" value="1"/>
</dbReference>
<dbReference type="InterPro" id="IPR000873">
    <property type="entry name" value="AMP-dep_synth/lig_dom"/>
</dbReference>
<evidence type="ECO:0000259" key="3">
    <source>
        <dbReference type="Pfam" id="PF00501"/>
    </source>
</evidence>
<dbReference type="GO" id="GO:0016878">
    <property type="term" value="F:acid-thiol ligase activity"/>
    <property type="evidence" value="ECO:0007669"/>
    <property type="project" value="UniProtKB-ARBA"/>
</dbReference>
<feature type="domain" description="AMP-binding enzyme C-terminal" evidence="4">
    <location>
        <begin position="424"/>
        <end position="500"/>
    </location>
</feature>
<dbReference type="InterPro" id="IPR020845">
    <property type="entry name" value="AMP-binding_CS"/>
</dbReference>
<dbReference type="SUPFAM" id="SSF56801">
    <property type="entry name" value="Acetyl-CoA synthetase-like"/>
    <property type="match status" value="1"/>
</dbReference>
<dbReference type="AlphaFoldDB" id="A0A9D1PN09"/>
<dbReference type="EMBL" id="DXHX01000104">
    <property type="protein sequence ID" value="HIV74750.1"/>
    <property type="molecule type" value="Genomic_DNA"/>
</dbReference>